<accession>A0A1R2BG93</accession>
<gene>
    <name evidence="8" type="ORF">SteCoe_25181</name>
</gene>
<keyword evidence="2 5" id="KW-0808">Transferase</keyword>
<comment type="caution">
    <text evidence="8">The sequence shown here is derived from an EMBL/GenBank/DDBJ whole genome shotgun (WGS) entry which is preliminary data.</text>
</comment>
<dbReference type="EMBL" id="MPUH01000678">
    <property type="protein sequence ID" value="OMJ75655.1"/>
    <property type="molecule type" value="Genomic_DNA"/>
</dbReference>
<reference evidence="8 9" key="1">
    <citation type="submission" date="2016-11" db="EMBL/GenBank/DDBJ databases">
        <title>The macronuclear genome of Stentor coeruleus: a giant cell with tiny introns.</title>
        <authorList>
            <person name="Slabodnick M."/>
            <person name="Ruby J.G."/>
            <person name="Reiff S.B."/>
            <person name="Swart E.C."/>
            <person name="Gosai S."/>
            <person name="Prabakaran S."/>
            <person name="Witkowska E."/>
            <person name="Larue G.E."/>
            <person name="Fisher S."/>
            <person name="Freeman R.M."/>
            <person name="Gunawardena J."/>
            <person name="Chu W."/>
            <person name="Stover N.A."/>
            <person name="Gregory B.D."/>
            <person name="Nowacki M."/>
            <person name="Derisi J."/>
            <person name="Roy S.W."/>
            <person name="Marshall W.F."/>
            <person name="Sood P."/>
        </authorList>
    </citation>
    <scope>NUCLEOTIDE SEQUENCE [LARGE SCALE GENOMIC DNA]</scope>
    <source>
        <strain evidence="8">WM001</strain>
    </source>
</reference>
<dbReference type="EC" id="2.3.2.8" evidence="5"/>
<organism evidence="8 9">
    <name type="scientific">Stentor coeruleus</name>
    <dbReference type="NCBI Taxonomy" id="5963"/>
    <lineage>
        <taxon>Eukaryota</taxon>
        <taxon>Sar</taxon>
        <taxon>Alveolata</taxon>
        <taxon>Ciliophora</taxon>
        <taxon>Postciliodesmatophora</taxon>
        <taxon>Heterotrichea</taxon>
        <taxon>Heterotrichida</taxon>
        <taxon>Stentoridae</taxon>
        <taxon>Stentor</taxon>
    </lineage>
</organism>
<feature type="domain" description="N-end aminoacyl transferase N-terminal" evidence="6">
    <location>
        <begin position="15"/>
        <end position="83"/>
    </location>
</feature>
<keyword evidence="9" id="KW-1185">Reference proteome</keyword>
<dbReference type="GO" id="GO:0004057">
    <property type="term" value="F:arginyl-tRNA--protein transferase activity"/>
    <property type="evidence" value="ECO:0007669"/>
    <property type="project" value="UniProtKB-EC"/>
</dbReference>
<sequence length="477" mass="56083">MSKVYSFRYCEKTFCGYCLRDESNKYRMKCDNMKANDYDSLMLTGWFRNGNSYSYPDNSSSCCKLIPIRCIVEDFTPSKSQKKVIKRFNNFLNSKPSIQHKPQTSNPKPEIPKELKSKIQISIIKSLDGICEYSEYLSKIVYNKPNKIEKYGHYSLSTCISISGQNPDFDKDSILQILIAHISIELSNTQWSIFNTCNYFINIKDSNFTYNPKPNILKTPKKIFNHIYTSEIVSADYRQSSFELYKEYVVAKHNKIPENVTPERYENFLCGKNLIKEEPSELYPLGLGNFHQLHYIDGELVAVGVLDFVPSGIVSMYFFYSPKYMFLSLGILSAIKEIELVKENMTSSFRYYYMAWFIYDCVKMNYKDKFSPSQLLCPVNYVWVDIKKCLKDRLLHGFYSLHQCSEETFNKVNEDMNWDDVNFYSFLDEFLVIEKDREVFKFGLYTGTDRNTIVMAMMESKQFMSKSMMKRLIFKFN</sequence>
<evidence type="ECO:0000256" key="3">
    <source>
        <dbReference type="ARBA" id="ARBA00022786"/>
    </source>
</evidence>
<dbReference type="InterPro" id="IPR007471">
    <property type="entry name" value="N-end_Aminoacyl_Trfase_N"/>
</dbReference>
<dbReference type="Proteomes" id="UP000187209">
    <property type="component" value="Unassembled WGS sequence"/>
</dbReference>
<dbReference type="AlphaFoldDB" id="A0A1R2BG93"/>
<proteinExistence type="inferred from homology"/>
<name>A0A1R2BG93_9CILI</name>
<keyword evidence="3 5" id="KW-0833">Ubl conjugation pathway</keyword>
<dbReference type="Pfam" id="PF04377">
    <property type="entry name" value="ATE_C"/>
    <property type="match status" value="1"/>
</dbReference>
<evidence type="ECO:0000313" key="9">
    <source>
        <dbReference type="Proteomes" id="UP000187209"/>
    </source>
</evidence>
<comment type="function">
    <text evidence="5">Involved in the post-translational conjugation of arginine to the N-terminal aspartate or glutamate of a protein. This arginylation is required for degradation of the protein via the ubiquitin pathway.</text>
</comment>
<evidence type="ECO:0000259" key="6">
    <source>
        <dbReference type="Pfam" id="PF04376"/>
    </source>
</evidence>
<keyword evidence="4 5" id="KW-0012">Acyltransferase</keyword>
<comment type="similarity">
    <text evidence="1 5">Belongs to the R-transferase family.</text>
</comment>
<evidence type="ECO:0000256" key="4">
    <source>
        <dbReference type="ARBA" id="ARBA00023315"/>
    </source>
</evidence>
<evidence type="ECO:0000313" key="8">
    <source>
        <dbReference type="EMBL" id="OMJ75655.1"/>
    </source>
</evidence>
<evidence type="ECO:0000259" key="7">
    <source>
        <dbReference type="Pfam" id="PF04377"/>
    </source>
</evidence>
<dbReference type="InterPro" id="IPR007472">
    <property type="entry name" value="N-end_Aminoacyl_Trfase_C"/>
</dbReference>
<dbReference type="PANTHER" id="PTHR21367">
    <property type="entry name" value="ARGININE-TRNA-PROTEIN TRANSFERASE 1"/>
    <property type="match status" value="1"/>
</dbReference>
<dbReference type="InterPro" id="IPR030700">
    <property type="entry name" value="N-end_Aminoacyl_Trfase"/>
</dbReference>
<evidence type="ECO:0000256" key="2">
    <source>
        <dbReference type="ARBA" id="ARBA00022679"/>
    </source>
</evidence>
<comment type="catalytic activity">
    <reaction evidence="5">
        <text>an N-terminal L-alpha-aminoacyl-[protein] + L-arginyl-tRNA(Arg) = an N-terminal L-arginyl-L-aminoacyl-[protein] + tRNA(Arg) + H(+)</text>
        <dbReference type="Rhea" id="RHEA:10208"/>
        <dbReference type="Rhea" id="RHEA-COMP:9658"/>
        <dbReference type="Rhea" id="RHEA-COMP:9673"/>
        <dbReference type="Rhea" id="RHEA-COMP:10636"/>
        <dbReference type="Rhea" id="RHEA-COMP:10638"/>
        <dbReference type="ChEBI" id="CHEBI:15378"/>
        <dbReference type="ChEBI" id="CHEBI:78442"/>
        <dbReference type="ChEBI" id="CHEBI:78513"/>
        <dbReference type="ChEBI" id="CHEBI:78597"/>
        <dbReference type="ChEBI" id="CHEBI:83562"/>
        <dbReference type="EC" id="2.3.2.8"/>
    </reaction>
</comment>
<dbReference type="InterPro" id="IPR017137">
    <property type="entry name" value="Arg-tRNA-P_Trfase_1_euk"/>
</dbReference>
<dbReference type="Pfam" id="PF04376">
    <property type="entry name" value="ATE_N"/>
    <property type="match status" value="1"/>
</dbReference>
<protein>
    <recommendedName>
        <fullName evidence="5">Arginyl-tRNA--protein transferase 1</fullName>
        <shortName evidence="5">Arginyltransferase 1</shortName>
        <shortName evidence="5">R-transferase 1</shortName>
        <ecNumber evidence="5">2.3.2.8</ecNumber>
    </recommendedName>
    <alternativeName>
        <fullName evidence="5">Arginine-tRNA--protein transferase 1</fullName>
    </alternativeName>
</protein>
<evidence type="ECO:0000256" key="1">
    <source>
        <dbReference type="ARBA" id="ARBA00009991"/>
    </source>
</evidence>
<evidence type="ECO:0000256" key="5">
    <source>
        <dbReference type="PIRNR" id="PIRNR037207"/>
    </source>
</evidence>
<feature type="domain" description="N-end rule aminoacyl transferase C-terminal" evidence="7">
    <location>
        <begin position="241"/>
        <end position="377"/>
    </location>
</feature>
<dbReference type="PANTHER" id="PTHR21367:SF1">
    <property type="entry name" value="ARGINYL-TRNA--PROTEIN TRANSFERASE 1"/>
    <property type="match status" value="1"/>
</dbReference>
<dbReference type="PIRSF" id="PIRSF037207">
    <property type="entry name" value="ATE1_euk"/>
    <property type="match status" value="1"/>
</dbReference>
<dbReference type="GO" id="GO:0005737">
    <property type="term" value="C:cytoplasm"/>
    <property type="evidence" value="ECO:0007669"/>
    <property type="project" value="TreeGrafter"/>
</dbReference>
<dbReference type="OrthoDB" id="293785at2759"/>